<sequence>MTAGIEITDTELKFTEFPSKETGIAKYCKSFRLKLNEIKLIGISPRLVLDDECIFILVIDKSEKIHLISDHVMGTKGLESFEKYFGLESIQEEWSKLEYDDHYGKIDKVIYPKEKYWNDLFDKDWKLKIRTLYSWIKPKSFYGNLNKKNVG</sequence>
<evidence type="ECO:0000313" key="1">
    <source>
        <dbReference type="EMBL" id="TCK67218.1"/>
    </source>
</evidence>
<dbReference type="AlphaFoldDB" id="A0A4R1KQC1"/>
<reference evidence="1 2" key="1">
    <citation type="journal article" date="2015" name="Stand. Genomic Sci.">
        <title>Genomic Encyclopedia of Bacterial and Archaeal Type Strains, Phase III: the genomes of soil and plant-associated and newly described type strains.</title>
        <authorList>
            <person name="Whitman W.B."/>
            <person name="Woyke T."/>
            <person name="Klenk H.P."/>
            <person name="Zhou Y."/>
            <person name="Lilburn T.G."/>
            <person name="Beck B.J."/>
            <person name="De Vos P."/>
            <person name="Vandamme P."/>
            <person name="Eisen J.A."/>
            <person name="Garrity G."/>
            <person name="Hugenholtz P."/>
            <person name="Kyrpides N.C."/>
        </authorList>
    </citation>
    <scope>NUCLEOTIDE SEQUENCE [LARGE SCALE GENOMIC DNA]</scope>
    <source>
        <strain evidence="1 2">CECT 8445</strain>
    </source>
</reference>
<dbReference type="EMBL" id="SMGI01000002">
    <property type="protein sequence ID" value="TCK67218.1"/>
    <property type="molecule type" value="Genomic_DNA"/>
</dbReference>
<dbReference type="RefSeq" id="WP_132704194.1">
    <property type="nucleotide sequence ID" value="NZ_SMGI01000002.1"/>
</dbReference>
<comment type="caution">
    <text evidence="1">The sequence shown here is derived from an EMBL/GenBank/DDBJ whole genome shotgun (WGS) entry which is preliminary data.</text>
</comment>
<accession>A0A4R1KQC1</accession>
<organism evidence="1 2">
    <name type="scientific">Winogradskyella wandonensis</name>
    <dbReference type="NCBI Taxonomy" id="1442586"/>
    <lineage>
        <taxon>Bacteria</taxon>
        <taxon>Pseudomonadati</taxon>
        <taxon>Bacteroidota</taxon>
        <taxon>Flavobacteriia</taxon>
        <taxon>Flavobacteriales</taxon>
        <taxon>Flavobacteriaceae</taxon>
        <taxon>Winogradskyella</taxon>
    </lineage>
</organism>
<dbReference type="OrthoDB" id="1161682at2"/>
<proteinExistence type="predicted"/>
<dbReference type="Proteomes" id="UP000295714">
    <property type="component" value="Unassembled WGS sequence"/>
</dbReference>
<name>A0A4R1KQC1_9FLAO</name>
<evidence type="ECO:0000313" key="2">
    <source>
        <dbReference type="Proteomes" id="UP000295714"/>
    </source>
</evidence>
<gene>
    <name evidence="1" type="ORF">DFQ05_0991</name>
</gene>
<protein>
    <submittedName>
        <fullName evidence="1">Uncharacterized protein</fullName>
    </submittedName>
</protein>
<keyword evidence="2" id="KW-1185">Reference proteome</keyword>